<comment type="caution">
    <text evidence="2">The sequence shown here is derived from an EMBL/GenBank/DDBJ whole genome shotgun (WGS) entry which is preliminary data.</text>
</comment>
<evidence type="ECO:0000313" key="3">
    <source>
        <dbReference type="Proteomes" id="UP001189429"/>
    </source>
</evidence>
<accession>A0ABN9TYI9</accession>
<evidence type="ECO:0000313" key="2">
    <source>
        <dbReference type="EMBL" id="CAK0851398.1"/>
    </source>
</evidence>
<keyword evidence="3" id="KW-1185">Reference proteome</keyword>
<evidence type="ECO:0000256" key="1">
    <source>
        <dbReference type="SAM" id="MobiDB-lite"/>
    </source>
</evidence>
<reference evidence="2" key="1">
    <citation type="submission" date="2023-10" db="EMBL/GenBank/DDBJ databases">
        <authorList>
            <person name="Chen Y."/>
            <person name="Shah S."/>
            <person name="Dougan E. K."/>
            <person name="Thang M."/>
            <person name="Chan C."/>
        </authorList>
    </citation>
    <scope>NUCLEOTIDE SEQUENCE [LARGE SCALE GENOMIC DNA]</scope>
</reference>
<organism evidence="2 3">
    <name type="scientific">Prorocentrum cordatum</name>
    <dbReference type="NCBI Taxonomy" id="2364126"/>
    <lineage>
        <taxon>Eukaryota</taxon>
        <taxon>Sar</taxon>
        <taxon>Alveolata</taxon>
        <taxon>Dinophyceae</taxon>
        <taxon>Prorocentrales</taxon>
        <taxon>Prorocentraceae</taxon>
        <taxon>Prorocentrum</taxon>
    </lineage>
</organism>
<dbReference type="Proteomes" id="UP001189429">
    <property type="component" value="Unassembled WGS sequence"/>
</dbReference>
<feature type="compositionally biased region" description="Low complexity" evidence="1">
    <location>
        <begin position="63"/>
        <end position="85"/>
    </location>
</feature>
<sequence length="173" mass="17867">MARGGRPGDASPAGVLPEQRAAGGGGGCAQGQAPVDRAVVEDGLRVLNTFLHVPGVGPDARVRSSSAPAAVGGRRSAPAAEASRPVSTTQRAAEGATSDLGPTWGSILHSTGRCRPCLFAERGCRNEEFCRFCHTCTSAGRARATGSKAQQKHFSWRCLRKATARARASAGAW</sequence>
<feature type="region of interest" description="Disordered" evidence="1">
    <location>
        <begin position="57"/>
        <end position="99"/>
    </location>
</feature>
<gene>
    <name evidence="2" type="ORF">PCOR1329_LOCUS43555</name>
</gene>
<protein>
    <recommendedName>
        <fullName evidence="4">C3H1-type domain-containing protein</fullName>
    </recommendedName>
</protein>
<name>A0ABN9TYI9_9DINO</name>
<feature type="region of interest" description="Disordered" evidence="1">
    <location>
        <begin position="1"/>
        <end position="31"/>
    </location>
</feature>
<dbReference type="EMBL" id="CAUYUJ010015234">
    <property type="protein sequence ID" value="CAK0851398.1"/>
    <property type="molecule type" value="Genomic_DNA"/>
</dbReference>
<proteinExistence type="predicted"/>
<evidence type="ECO:0008006" key="4">
    <source>
        <dbReference type="Google" id="ProtNLM"/>
    </source>
</evidence>